<dbReference type="AlphaFoldDB" id="A0A0F8AYX6"/>
<dbReference type="InterPro" id="IPR038324">
    <property type="entry name" value="Rpb4/RPC9_sf"/>
</dbReference>
<comment type="similarity">
    <text evidence="2">Belongs to the eukaryotic RPC9 RNA polymerase subunit family.</text>
</comment>
<dbReference type="EMBL" id="LBBL01000226">
    <property type="protein sequence ID" value="KKF93586.1"/>
    <property type="molecule type" value="Genomic_DNA"/>
</dbReference>
<dbReference type="GO" id="GO:0005666">
    <property type="term" value="C:RNA polymerase III complex"/>
    <property type="evidence" value="ECO:0007669"/>
    <property type="project" value="InterPro"/>
</dbReference>
<gene>
    <name evidence="7" type="primary">rpc17</name>
    <name evidence="7" type="ORF">CFO_g4063</name>
</gene>
<reference evidence="7 8" key="1">
    <citation type="submission" date="2015-04" db="EMBL/GenBank/DDBJ databases">
        <title>Genome sequence of Ceratocystis platani, a major pathogen of plane trees.</title>
        <authorList>
            <person name="Belbahri L."/>
        </authorList>
    </citation>
    <scope>NUCLEOTIDE SEQUENCE [LARGE SCALE GENOMIC DNA]</scope>
    <source>
        <strain evidence="7 8">CFO</strain>
    </source>
</reference>
<evidence type="ECO:0000256" key="3">
    <source>
        <dbReference type="ARBA" id="ARBA00016672"/>
    </source>
</evidence>
<keyword evidence="8" id="KW-1185">Reference proteome</keyword>
<keyword evidence="5" id="KW-0804">Transcription</keyword>
<evidence type="ECO:0000256" key="2">
    <source>
        <dbReference type="ARBA" id="ARBA00006898"/>
    </source>
</evidence>
<dbReference type="Pfam" id="PF03874">
    <property type="entry name" value="RNA_pol_Rpb4"/>
    <property type="match status" value="1"/>
</dbReference>
<dbReference type="Proteomes" id="UP000034841">
    <property type="component" value="Unassembled WGS sequence"/>
</dbReference>
<keyword evidence="6" id="KW-0539">Nucleus</keyword>
<dbReference type="SUPFAM" id="SSF47819">
    <property type="entry name" value="HRDC-like"/>
    <property type="match status" value="1"/>
</dbReference>
<evidence type="ECO:0000313" key="8">
    <source>
        <dbReference type="Proteomes" id="UP000034841"/>
    </source>
</evidence>
<comment type="subcellular location">
    <subcellularLocation>
        <location evidence="1">Nucleus</location>
    </subcellularLocation>
</comment>
<evidence type="ECO:0000256" key="1">
    <source>
        <dbReference type="ARBA" id="ARBA00004123"/>
    </source>
</evidence>
<dbReference type="PANTHER" id="PTHR15561:SF0">
    <property type="entry name" value="DNA-DIRECTED RNA POLYMERASE III SUBUNIT RPC9"/>
    <property type="match status" value="1"/>
</dbReference>
<keyword evidence="4 7" id="KW-0240">DNA-directed RNA polymerase</keyword>
<dbReference type="Gene3D" id="1.20.1250.40">
    <property type="match status" value="1"/>
</dbReference>
<dbReference type="InterPro" id="IPR005574">
    <property type="entry name" value="Rpb4/RPC9"/>
</dbReference>
<proteinExistence type="inferred from homology"/>
<dbReference type="OrthoDB" id="1746530at2759"/>
<dbReference type="InterPro" id="IPR010997">
    <property type="entry name" value="HRDC-like_sf"/>
</dbReference>
<dbReference type="PANTHER" id="PTHR15561">
    <property type="entry name" value="CALCITONIN GENE-RELATED PEPTIDE-RECEPTOR COMPONENT PROTEIN"/>
    <property type="match status" value="1"/>
</dbReference>
<dbReference type="GO" id="GO:0000166">
    <property type="term" value="F:nucleotide binding"/>
    <property type="evidence" value="ECO:0007669"/>
    <property type="project" value="InterPro"/>
</dbReference>
<evidence type="ECO:0000256" key="5">
    <source>
        <dbReference type="ARBA" id="ARBA00023163"/>
    </source>
</evidence>
<dbReference type="GO" id="GO:0006384">
    <property type="term" value="P:transcription initiation at RNA polymerase III promoter"/>
    <property type="evidence" value="ECO:0007669"/>
    <property type="project" value="InterPro"/>
</dbReference>
<dbReference type="InterPro" id="IPR038846">
    <property type="entry name" value="RPC9"/>
</dbReference>
<name>A0A0F8AYX6_CERFI</name>
<evidence type="ECO:0000313" key="7">
    <source>
        <dbReference type="EMBL" id="KKF93586.1"/>
    </source>
</evidence>
<protein>
    <recommendedName>
        <fullName evidence="3">DNA-directed RNA polymerase III subunit RPC9</fullName>
    </recommendedName>
</protein>
<organism evidence="7 8">
    <name type="scientific">Ceratocystis fimbriata f. sp. platani</name>
    <dbReference type="NCBI Taxonomy" id="88771"/>
    <lineage>
        <taxon>Eukaryota</taxon>
        <taxon>Fungi</taxon>
        <taxon>Dikarya</taxon>
        <taxon>Ascomycota</taxon>
        <taxon>Pezizomycotina</taxon>
        <taxon>Sordariomycetes</taxon>
        <taxon>Hypocreomycetidae</taxon>
        <taxon>Microascales</taxon>
        <taxon>Ceratocystidaceae</taxon>
        <taxon>Ceratocystis</taxon>
    </lineage>
</organism>
<accession>A0A0F8AYX6</accession>
<sequence length="130" mass="14698">MRIIESQSAVLSNFEVWKHLSEKSRRGPPNLETVVRELMTYLDTHPNPLQSPVEYNEGTIRALVEGLRQYDLTKAEMVMLINIKPASLPLLSAVVEDMESRFTPEQGEEMLEVVMNVMGPTKEAVKLAQS</sequence>
<evidence type="ECO:0000256" key="6">
    <source>
        <dbReference type="ARBA" id="ARBA00023242"/>
    </source>
</evidence>
<comment type="caution">
    <text evidence="7">The sequence shown here is derived from an EMBL/GenBank/DDBJ whole genome shotgun (WGS) entry which is preliminary data.</text>
</comment>
<evidence type="ECO:0000256" key="4">
    <source>
        <dbReference type="ARBA" id="ARBA00022478"/>
    </source>
</evidence>